<accession>A0A8X6IVK6</accession>
<comment type="caution">
    <text evidence="1">The sequence shown here is derived from an EMBL/GenBank/DDBJ whole genome shotgun (WGS) entry which is preliminary data.</text>
</comment>
<reference evidence="1" key="1">
    <citation type="submission" date="2020-08" db="EMBL/GenBank/DDBJ databases">
        <title>Multicomponent nature underlies the extraordinary mechanical properties of spider dragline silk.</title>
        <authorList>
            <person name="Kono N."/>
            <person name="Nakamura H."/>
            <person name="Mori M."/>
            <person name="Yoshida Y."/>
            <person name="Ohtoshi R."/>
            <person name="Malay A.D."/>
            <person name="Moran D.A.P."/>
            <person name="Tomita M."/>
            <person name="Numata K."/>
            <person name="Arakawa K."/>
        </authorList>
    </citation>
    <scope>NUCLEOTIDE SEQUENCE</scope>
</reference>
<dbReference type="AlphaFoldDB" id="A0A8X6IVK6"/>
<sequence>MECRVATELKNKAYKNTIQRKYTRTAIDEYKYARKNEKKKIHRIKRNFHENLLMDVELLRGVGESRAFFRGRRSFKPRTAMCKGKDRNILSAKGDFFKDGGNT</sequence>
<gene>
    <name evidence="1" type="primary">NCL1_18894</name>
    <name evidence="1" type="ORF">TNIN_341111</name>
</gene>
<name>A0A8X6IVK6_9ARAC</name>
<dbReference type="EMBL" id="BMAV01027527">
    <property type="protein sequence ID" value="GFS60015.1"/>
    <property type="molecule type" value="Genomic_DNA"/>
</dbReference>
<evidence type="ECO:0000313" key="2">
    <source>
        <dbReference type="Proteomes" id="UP000886998"/>
    </source>
</evidence>
<protein>
    <submittedName>
        <fullName evidence="1">Uncharacterized protein</fullName>
    </submittedName>
</protein>
<keyword evidence="2" id="KW-1185">Reference proteome</keyword>
<organism evidence="1 2">
    <name type="scientific">Trichonephila inaurata madagascariensis</name>
    <dbReference type="NCBI Taxonomy" id="2747483"/>
    <lineage>
        <taxon>Eukaryota</taxon>
        <taxon>Metazoa</taxon>
        <taxon>Ecdysozoa</taxon>
        <taxon>Arthropoda</taxon>
        <taxon>Chelicerata</taxon>
        <taxon>Arachnida</taxon>
        <taxon>Araneae</taxon>
        <taxon>Araneomorphae</taxon>
        <taxon>Entelegynae</taxon>
        <taxon>Araneoidea</taxon>
        <taxon>Nephilidae</taxon>
        <taxon>Trichonephila</taxon>
        <taxon>Trichonephila inaurata</taxon>
    </lineage>
</organism>
<dbReference type="OrthoDB" id="6437067at2759"/>
<proteinExistence type="predicted"/>
<evidence type="ECO:0000313" key="1">
    <source>
        <dbReference type="EMBL" id="GFS60015.1"/>
    </source>
</evidence>
<dbReference type="Proteomes" id="UP000886998">
    <property type="component" value="Unassembled WGS sequence"/>
</dbReference>